<dbReference type="InterPro" id="IPR013766">
    <property type="entry name" value="Thioredoxin_domain"/>
</dbReference>
<comment type="caution">
    <text evidence="4">The sequence shown here is derived from an EMBL/GenBank/DDBJ whole genome shotgun (WGS) entry which is preliminary data.</text>
</comment>
<evidence type="ECO:0000313" key="5">
    <source>
        <dbReference type="Proteomes" id="UP001157418"/>
    </source>
</evidence>
<dbReference type="Pfam" id="PF00085">
    <property type="entry name" value="Thioredoxin"/>
    <property type="match status" value="1"/>
</dbReference>
<dbReference type="PROSITE" id="PS51352">
    <property type="entry name" value="THIOREDOXIN_2"/>
    <property type="match status" value="1"/>
</dbReference>
<evidence type="ECO:0000256" key="1">
    <source>
        <dbReference type="ARBA" id="ARBA00023157"/>
    </source>
</evidence>
<sequence length="112" mass="12049">MASEGVVIGCHTVDQWKEQFDTHVGSTKLVVVDFTASWCGPCRMIAPILAELASNIPHVTFLKSIAQEYSVKSIPTFVFLKEGKIVDKVVGAKKDELSACVAKHAGDATIST</sequence>
<keyword evidence="5" id="KW-1185">Reference proteome</keyword>
<dbReference type="Gene3D" id="3.40.30.10">
    <property type="entry name" value="Glutaredoxin"/>
    <property type="match status" value="1"/>
</dbReference>
<dbReference type="Proteomes" id="UP001157418">
    <property type="component" value="Unassembled WGS sequence"/>
</dbReference>
<gene>
    <name evidence="4" type="ORF">LVIROSA_LOCUS9627</name>
</gene>
<proteinExistence type="inferred from homology"/>
<name>A0AAU9MDU3_9ASTR</name>
<evidence type="ECO:0000256" key="2">
    <source>
        <dbReference type="ARBA" id="ARBA00038337"/>
    </source>
</evidence>
<evidence type="ECO:0000313" key="4">
    <source>
        <dbReference type="EMBL" id="CAH1422284.1"/>
    </source>
</evidence>
<dbReference type="PROSITE" id="PS00194">
    <property type="entry name" value="THIOREDOXIN_1"/>
    <property type="match status" value="1"/>
</dbReference>
<dbReference type="InterPro" id="IPR017937">
    <property type="entry name" value="Thioredoxin_CS"/>
</dbReference>
<organism evidence="4 5">
    <name type="scientific">Lactuca virosa</name>
    <dbReference type="NCBI Taxonomy" id="75947"/>
    <lineage>
        <taxon>Eukaryota</taxon>
        <taxon>Viridiplantae</taxon>
        <taxon>Streptophyta</taxon>
        <taxon>Embryophyta</taxon>
        <taxon>Tracheophyta</taxon>
        <taxon>Spermatophyta</taxon>
        <taxon>Magnoliopsida</taxon>
        <taxon>eudicotyledons</taxon>
        <taxon>Gunneridae</taxon>
        <taxon>Pentapetalae</taxon>
        <taxon>asterids</taxon>
        <taxon>campanulids</taxon>
        <taxon>Asterales</taxon>
        <taxon>Asteraceae</taxon>
        <taxon>Cichorioideae</taxon>
        <taxon>Cichorieae</taxon>
        <taxon>Lactucinae</taxon>
        <taxon>Lactuca</taxon>
    </lineage>
</organism>
<dbReference type="SUPFAM" id="SSF52833">
    <property type="entry name" value="Thioredoxin-like"/>
    <property type="match status" value="1"/>
</dbReference>
<protein>
    <recommendedName>
        <fullName evidence="3">Thioredoxin domain-containing protein</fullName>
    </recommendedName>
</protein>
<accession>A0AAU9MDU3</accession>
<keyword evidence="1" id="KW-1015">Disulfide bond</keyword>
<dbReference type="InterPro" id="IPR036249">
    <property type="entry name" value="Thioredoxin-like_sf"/>
</dbReference>
<evidence type="ECO:0000259" key="3">
    <source>
        <dbReference type="PROSITE" id="PS51352"/>
    </source>
</evidence>
<dbReference type="EMBL" id="CAKMRJ010001112">
    <property type="protein sequence ID" value="CAH1422284.1"/>
    <property type="molecule type" value="Genomic_DNA"/>
</dbReference>
<dbReference type="AlphaFoldDB" id="A0AAU9MDU3"/>
<reference evidence="4 5" key="1">
    <citation type="submission" date="2022-01" db="EMBL/GenBank/DDBJ databases">
        <authorList>
            <person name="Xiong W."/>
            <person name="Schranz E."/>
        </authorList>
    </citation>
    <scope>NUCLEOTIDE SEQUENCE [LARGE SCALE GENOMIC DNA]</scope>
</reference>
<dbReference type="PRINTS" id="PR00421">
    <property type="entry name" value="THIOREDOXIN"/>
</dbReference>
<dbReference type="PANTHER" id="PTHR46115">
    <property type="entry name" value="THIOREDOXIN-LIKE PROTEIN 1"/>
    <property type="match status" value="1"/>
</dbReference>
<comment type="similarity">
    <text evidence="2">Belongs to the thioredoxin family. Plant F-type subfamily.</text>
</comment>
<dbReference type="CDD" id="cd02947">
    <property type="entry name" value="TRX_family"/>
    <property type="match status" value="1"/>
</dbReference>
<feature type="domain" description="Thioredoxin" evidence="3">
    <location>
        <begin position="1"/>
        <end position="106"/>
    </location>
</feature>